<protein>
    <submittedName>
        <fullName evidence="6">TetR family transcriptional regulator</fullName>
    </submittedName>
</protein>
<dbReference type="Pfam" id="PF00440">
    <property type="entry name" value="TetR_N"/>
    <property type="match status" value="1"/>
</dbReference>
<keyword evidence="7" id="KW-1185">Reference proteome</keyword>
<dbReference type="PANTHER" id="PTHR30055:SF234">
    <property type="entry name" value="HTH-TYPE TRANSCRIPTIONAL REGULATOR BETI"/>
    <property type="match status" value="1"/>
</dbReference>
<feature type="domain" description="HTH tetR-type" evidence="5">
    <location>
        <begin position="12"/>
        <end position="72"/>
    </location>
</feature>
<dbReference type="AlphaFoldDB" id="A0A8J3Z5P2"/>
<keyword evidence="3" id="KW-0804">Transcription</keyword>
<dbReference type="InterPro" id="IPR001647">
    <property type="entry name" value="HTH_TetR"/>
</dbReference>
<comment type="caution">
    <text evidence="6">The sequence shown here is derived from an EMBL/GenBank/DDBJ whole genome shotgun (WGS) entry which is preliminary data.</text>
</comment>
<reference evidence="6" key="1">
    <citation type="submission" date="2021-01" db="EMBL/GenBank/DDBJ databases">
        <title>Whole genome shotgun sequence of Virgisporangium aurantiacum NBRC 16421.</title>
        <authorList>
            <person name="Komaki H."/>
            <person name="Tamura T."/>
        </authorList>
    </citation>
    <scope>NUCLEOTIDE SEQUENCE</scope>
    <source>
        <strain evidence="6">NBRC 16421</strain>
    </source>
</reference>
<evidence type="ECO:0000256" key="2">
    <source>
        <dbReference type="ARBA" id="ARBA00023125"/>
    </source>
</evidence>
<evidence type="ECO:0000313" key="6">
    <source>
        <dbReference type="EMBL" id="GIJ55385.1"/>
    </source>
</evidence>
<dbReference type="SUPFAM" id="SSF46689">
    <property type="entry name" value="Homeodomain-like"/>
    <property type="match status" value="1"/>
</dbReference>
<dbReference type="GO" id="GO:0000976">
    <property type="term" value="F:transcription cis-regulatory region binding"/>
    <property type="evidence" value="ECO:0007669"/>
    <property type="project" value="TreeGrafter"/>
</dbReference>
<dbReference type="GO" id="GO:0003700">
    <property type="term" value="F:DNA-binding transcription factor activity"/>
    <property type="evidence" value="ECO:0007669"/>
    <property type="project" value="TreeGrafter"/>
</dbReference>
<sequence length="204" mass="21632">MYDSSLRRERARARRAAILDACRAELALSGYAGLTVRAVAERASVSQETVYKAFGGKRELVKTLYDVTLAGDDEPVPMADRPEVRDLLGATDPAVTVAGYARLARRISERVGVIVAALSAGGAEAAAIIGETEAERLVGVTAFVRHVESAGRLGAGVDPVAAAEACWVLTAPEVYRLCTAVRGWTGDAYEVWLTRMLTAVVLGP</sequence>
<evidence type="ECO:0000256" key="3">
    <source>
        <dbReference type="ARBA" id="ARBA00023163"/>
    </source>
</evidence>
<name>A0A8J3Z5P2_9ACTN</name>
<evidence type="ECO:0000256" key="4">
    <source>
        <dbReference type="PROSITE-ProRule" id="PRU00335"/>
    </source>
</evidence>
<dbReference type="PANTHER" id="PTHR30055">
    <property type="entry name" value="HTH-TYPE TRANSCRIPTIONAL REGULATOR RUTR"/>
    <property type="match status" value="1"/>
</dbReference>
<feature type="DNA-binding region" description="H-T-H motif" evidence="4">
    <location>
        <begin position="35"/>
        <end position="54"/>
    </location>
</feature>
<evidence type="ECO:0000313" key="7">
    <source>
        <dbReference type="Proteomes" id="UP000612585"/>
    </source>
</evidence>
<dbReference type="PRINTS" id="PR00455">
    <property type="entry name" value="HTHTETR"/>
</dbReference>
<evidence type="ECO:0000256" key="1">
    <source>
        <dbReference type="ARBA" id="ARBA00023015"/>
    </source>
</evidence>
<proteinExistence type="predicted"/>
<dbReference type="Proteomes" id="UP000612585">
    <property type="component" value="Unassembled WGS sequence"/>
</dbReference>
<dbReference type="InterPro" id="IPR009057">
    <property type="entry name" value="Homeodomain-like_sf"/>
</dbReference>
<gene>
    <name evidence="6" type="ORF">Vau01_029010</name>
</gene>
<dbReference type="EMBL" id="BOPG01000017">
    <property type="protein sequence ID" value="GIJ55385.1"/>
    <property type="molecule type" value="Genomic_DNA"/>
</dbReference>
<evidence type="ECO:0000259" key="5">
    <source>
        <dbReference type="PROSITE" id="PS50977"/>
    </source>
</evidence>
<organism evidence="6 7">
    <name type="scientific">Virgisporangium aurantiacum</name>
    <dbReference type="NCBI Taxonomy" id="175570"/>
    <lineage>
        <taxon>Bacteria</taxon>
        <taxon>Bacillati</taxon>
        <taxon>Actinomycetota</taxon>
        <taxon>Actinomycetes</taxon>
        <taxon>Micromonosporales</taxon>
        <taxon>Micromonosporaceae</taxon>
        <taxon>Virgisporangium</taxon>
    </lineage>
</organism>
<dbReference type="PROSITE" id="PS50977">
    <property type="entry name" value="HTH_TETR_2"/>
    <property type="match status" value="1"/>
</dbReference>
<accession>A0A8J3Z5P2</accession>
<dbReference type="InterPro" id="IPR050109">
    <property type="entry name" value="HTH-type_TetR-like_transc_reg"/>
</dbReference>
<dbReference type="Gene3D" id="1.10.357.10">
    <property type="entry name" value="Tetracycline Repressor, domain 2"/>
    <property type="match status" value="1"/>
</dbReference>
<keyword evidence="2 4" id="KW-0238">DNA-binding</keyword>
<keyword evidence="1" id="KW-0805">Transcription regulation</keyword>